<accession>H2ATJ5</accession>
<dbReference type="GO" id="GO:0032065">
    <property type="term" value="P:maintenance of protein location in cell cortex"/>
    <property type="evidence" value="ECO:0007669"/>
    <property type="project" value="EnsemblFungi"/>
</dbReference>
<dbReference type="SMART" id="SM00326">
    <property type="entry name" value="SH3"/>
    <property type="match status" value="1"/>
</dbReference>
<dbReference type="GO" id="GO:0005886">
    <property type="term" value="C:plasma membrane"/>
    <property type="evidence" value="ECO:0007669"/>
    <property type="project" value="EnsemblFungi"/>
</dbReference>
<evidence type="ECO:0000313" key="6">
    <source>
        <dbReference type="EMBL" id="CCF57695.1"/>
    </source>
</evidence>
<evidence type="ECO:0000256" key="4">
    <source>
        <dbReference type="SAM" id="Phobius"/>
    </source>
</evidence>
<dbReference type="GeneID" id="13885653"/>
<dbReference type="GO" id="GO:0005938">
    <property type="term" value="C:cell cortex"/>
    <property type="evidence" value="ECO:0007669"/>
    <property type="project" value="GOC"/>
</dbReference>
<organism evidence="6 7">
    <name type="scientific">Kazachstania africana (strain ATCC 22294 / BCRC 22015 / CBS 2517 / CECT 1963 / NBRC 1671 / NRRL Y-8276)</name>
    <name type="common">Yeast</name>
    <name type="synonym">Kluyveromyces africanus</name>
    <dbReference type="NCBI Taxonomy" id="1071382"/>
    <lineage>
        <taxon>Eukaryota</taxon>
        <taxon>Fungi</taxon>
        <taxon>Dikarya</taxon>
        <taxon>Ascomycota</taxon>
        <taxon>Saccharomycotina</taxon>
        <taxon>Saccharomycetes</taxon>
        <taxon>Saccharomycetales</taxon>
        <taxon>Saccharomycetaceae</taxon>
        <taxon>Kazachstania</taxon>
    </lineage>
</organism>
<dbReference type="KEGG" id="kaf:KAFR_0D00480"/>
<keyword evidence="4" id="KW-1133">Transmembrane helix</keyword>
<dbReference type="AlphaFoldDB" id="H2ATJ5"/>
<dbReference type="HOGENOM" id="CLU_040701_0_0_1"/>
<reference evidence="6 7" key="1">
    <citation type="journal article" date="2011" name="Proc. Natl. Acad. Sci. U.S.A.">
        <title>Evolutionary erosion of yeast sex chromosomes by mating-type switching accidents.</title>
        <authorList>
            <person name="Gordon J.L."/>
            <person name="Armisen D."/>
            <person name="Proux-Wera E."/>
            <person name="Oheigeartaigh S.S."/>
            <person name="Byrne K.P."/>
            <person name="Wolfe K.H."/>
        </authorList>
    </citation>
    <scope>NUCLEOTIDE SEQUENCE [LARGE SCALE GENOMIC DNA]</scope>
    <source>
        <strain evidence="7">ATCC 22294 / BCRC 22015 / CBS 2517 / CECT 1963 / NBRC 1671 / NRRL Y-8276</strain>
    </source>
</reference>
<feature type="transmembrane region" description="Helical" evidence="4">
    <location>
        <begin position="65"/>
        <end position="89"/>
    </location>
</feature>
<evidence type="ECO:0000313" key="7">
    <source>
        <dbReference type="Proteomes" id="UP000005220"/>
    </source>
</evidence>
<evidence type="ECO:0000259" key="5">
    <source>
        <dbReference type="PROSITE" id="PS50002"/>
    </source>
</evidence>
<gene>
    <name evidence="6" type="primary">KAFR0D00480</name>
    <name evidence="6" type="ORF">KAFR_0D00480</name>
</gene>
<dbReference type="eggNOG" id="ENOG502QVI6">
    <property type="taxonomic scope" value="Eukaryota"/>
</dbReference>
<feature type="domain" description="SH3" evidence="5">
    <location>
        <begin position="389"/>
        <end position="471"/>
    </location>
</feature>
<dbReference type="RefSeq" id="XP_003956830.1">
    <property type="nucleotide sequence ID" value="XM_003956781.1"/>
</dbReference>
<keyword evidence="4" id="KW-0472">Membrane</keyword>
<feature type="region of interest" description="Disordered" evidence="3">
    <location>
        <begin position="334"/>
        <end position="356"/>
    </location>
</feature>
<dbReference type="InterPro" id="IPR035521">
    <property type="entry name" value="Fus1_SH3"/>
</dbReference>
<dbReference type="SUPFAM" id="SSF50044">
    <property type="entry name" value="SH3-domain"/>
    <property type="match status" value="1"/>
</dbReference>
<evidence type="ECO:0000256" key="2">
    <source>
        <dbReference type="PROSITE-ProRule" id="PRU00192"/>
    </source>
</evidence>
<name>H2ATJ5_KAZAF</name>
<dbReference type="GO" id="GO:0043332">
    <property type="term" value="C:mating projection tip"/>
    <property type="evidence" value="ECO:0007669"/>
    <property type="project" value="EnsemblFungi"/>
</dbReference>
<keyword evidence="4" id="KW-0812">Transmembrane</keyword>
<keyword evidence="7" id="KW-1185">Reference proteome</keyword>
<dbReference type="CDD" id="cd11854">
    <property type="entry name" value="SH3_Fus1p"/>
    <property type="match status" value="1"/>
</dbReference>
<dbReference type="EMBL" id="HE650824">
    <property type="protein sequence ID" value="CCF57695.1"/>
    <property type="molecule type" value="Genomic_DNA"/>
</dbReference>
<dbReference type="GO" id="GO:0000755">
    <property type="term" value="P:cytogamy"/>
    <property type="evidence" value="ECO:0007669"/>
    <property type="project" value="EnsemblFungi"/>
</dbReference>
<keyword evidence="1 2" id="KW-0728">SH3 domain</keyword>
<evidence type="ECO:0000256" key="3">
    <source>
        <dbReference type="SAM" id="MobiDB-lite"/>
    </source>
</evidence>
<proteinExistence type="predicted"/>
<evidence type="ECO:0000256" key="1">
    <source>
        <dbReference type="ARBA" id="ARBA00022443"/>
    </source>
</evidence>
<dbReference type="OrthoDB" id="5340910at2759"/>
<dbReference type="InterPro" id="IPR036028">
    <property type="entry name" value="SH3-like_dom_sf"/>
</dbReference>
<sequence length="471" mass="52592">MLTTLSTFTRTLTTSSILKSSSTASSIGGSQTSAKGSASETATKVGLTLSTYVATEAKSNSSTTVALSIGIPVGVFCLAFVLFLGYFYYKKNVMINTGGPLSPTYSRNNQPGNWLTQLLYGKRQTYDVASRGLNEKVWPLSNTMSSKIQYKISKPMPQHIQTPQKSFSTNRVSHDETNIIDKLLYSKPPNLYHIDSKLPSSLNLGRDASKIQPQTMEVDPEKGWTYDSPLSKWFLRGSTYFKDQTTSLSVATSKFTPIFPLKRLKIISRVNKEDSNSEINEKSPILSNSDHSLIVTPLSYEEKASANFVQSPNSAIYGTIWSQTLQQHDPHIEAEHEKNNKSTLESQPKKKRRARRNNRLVKHLEDISGSKPLPLTPGSKQRNLLDNLVEGTVYTVIEGYKPRLTDEIRIERGEFVKILATHTDGWCLVEKCTQDGSTRSLISTHNNEIRNKNYINDDRGIVPGDCLEQLV</sequence>
<dbReference type="Gene3D" id="2.30.30.40">
    <property type="entry name" value="SH3 Domains"/>
    <property type="match status" value="1"/>
</dbReference>
<dbReference type="InterPro" id="IPR001452">
    <property type="entry name" value="SH3_domain"/>
</dbReference>
<dbReference type="PROSITE" id="PS50002">
    <property type="entry name" value="SH3"/>
    <property type="match status" value="1"/>
</dbReference>
<protein>
    <recommendedName>
        <fullName evidence="5">SH3 domain-containing protein</fullName>
    </recommendedName>
</protein>
<dbReference type="Proteomes" id="UP000005220">
    <property type="component" value="Chromosome 4"/>
</dbReference>
<dbReference type="FunCoup" id="H2ATJ5">
    <property type="interactions" value="223"/>
</dbReference>
<dbReference type="InParanoid" id="H2ATJ5"/>